<gene>
    <name evidence="5" type="ORF">GCM10009606_39620</name>
</gene>
<dbReference type="CDD" id="cd03673">
    <property type="entry name" value="NUDIX_Ap6A_hydrolase"/>
    <property type="match status" value="1"/>
</dbReference>
<dbReference type="PROSITE" id="PS00893">
    <property type="entry name" value="NUDIX_BOX"/>
    <property type="match status" value="1"/>
</dbReference>
<evidence type="ECO:0000256" key="3">
    <source>
        <dbReference type="RuleBase" id="RU003476"/>
    </source>
</evidence>
<dbReference type="SUPFAM" id="SSF53254">
    <property type="entry name" value="Phosphoglycerate mutase-like"/>
    <property type="match status" value="1"/>
</dbReference>
<dbReference type="InterPro" id="IPR020476">
    <property type="entry name" value="Nudix_hydrolase"/>
</dbReference>
<dbReference type="InterPro" id="IPR051325">
    <property type="entry name" value="Nudix_hydrolase_domain"/>
</dbReference>
<dbReference type="PANTHER" id="PTHR21340:SF0">
    <property type="entry name" value="BIS(5'-NUCLEOSYL)-TETRAPHOSPHATASE [ASYMMETRICAL]"/>
    <property type="match status" value="1"/>
</dbReference>
<dbReference type="InterPro" id="IPR029033">
    <property type="entry name" value="His_PPase_superfam"/>
</dbReference>
<dbReference type="Gene3D" id="3.40.50.1240">
    <property type="entry name" value="Phosphoglycerate mutase-like"/>
    <property type="match status" value="1"/>
</dbReference>
<comment type="similarity">
    <text evidence="1 3">Belongs to the Nudix hydrolase family.</text>
</comment>
<dbReference type="Pfam" id="PF00293">
    <property type="entry name" value="NUDIX"/>
    <property type="match status" value="1"/>
</dbReference>
<proteinExistence type="inferred from homology"/>
<dbReference type="Proteomes" id="UP001499979">
    <property type="component" value="Unassembled WGS sequence"/>
</dbReference>
<evidence type="ECO:0000313" key="5">
    <source>
        <dbReference type="EMBL" id="GAA1157776.1"/>
    </source>
</evidence>
<protein>
    <submittedName>
        <fullName evidence="5">NUDIX hydrolase</fullName>
    </submittedName>
</protein>
<dbReference type="InterPro" id="IPR020084">
    <property type="entry name" value="NUDIX_hydrolase_CS"/>
</dbReference>
<name>A0ABP4F9B7_9ACTN</name>
<dbReference type="PROSITE" id="PS51462">
    <property type="entry name" value="NUDIX"/>
    <property type="match status" value="1"/>
</dbReference>
<evidence type="ECO:0000256" key="1">
    <source>
        <dbReference type="ARBA" id="ARBA00005582"/>
    </source>
</evidence>
<dbReference type="PRINTS" id="PR00502">
    <property type="entry name" value="NUDIXFAMILY"/>
</dbReference>
<comment type="caution">
    <text evidence="5">The sequence shown here is derived from an EMBL/GenBank/DDBJ whole genome shotgun (WGS) entry which is preliminary data.</text>
</comment>
<keyword evidence="2 3" id="KW-0378">Hydrolase</keyword>
<dbReference type="InterPro" id="IPR015797">
    <property type="entry name" value="NUDIX_hydrolase-like_dom_sf"/>
</dbReference>
<dbReference type="SMART" id="SM00855">
    <property type="entry name" value="PGAM"/>
    <property type="match status" value="1"/>
</dbReference>
<keyword evidence="6" id="KW-1185">Reference proteome</keyword>
<dbReference type="GO" id="GO:0016787">
    <property type="term" value="F:hydrolase activity"/>
    <property type="evidence" value="ECO:0007669"/>
    <property type="project" value="UniProtKB-KW"/>
</dbReference>
<dbReference type="SUPFAM" id="SSF55811">
    <property type="entry name" value="Nudix"/>
    <property type="match status" value="1"/>
</dbReference>
<evidence type="ECO:0000256" key="2">
    <source>
        <dbReference type="ARBA" id="ARBA00022801"/>
    </source>
</evidence>
<dbReference type="InterPro" id="IPR000086">
    <property type="entry name" value="NUDIX_hydrolase_dom"/>
</dbReference>
<dbReference type="Pfam" id="PF00300">
    <property type="entry name" value="His_Phos_1"/>
    <property type="match status" value="1"/>
</dbReference>
<organism evidence="5 6">
    <name type="scientific">Nocardioides aquiterrae</name>
    <dbReference type="NCBI Taxonomy" id="203799"/>
    <lineage>
        <taxon>Bacteria</taxon>
        <taxon>Bacillati</taxon>
        <taxon>Actinomycetota</taxon>
        <taxon>Actinomycetes</taxon>
        <taxon>Propionibacteriales</taxon>
        <taxon>Nocardioidaceae</taxon>
        <taxon>Nocardioides</taxon>
    </lineage>
</organism>
<dbReference type="RefSeq" id="WP_343909438.1">
    <property type="nucleotide sequence ID" value="NZ_BAAAJE010000024.1"/>
</dbReference>
<feature type="domain" description="Nudix hydrolase" evidence="4">
    <location>
        <begin position="4"/>
        <end position="131"/>
    </location>
</feature>
<dbReference type="EMBL" id="BAAAJE010000024">
    <property type="protein sequence ID" value="GAA1157776.1"/>
    <property type="molecule type" value="Genomic_DNA"/>
</dbReference>
<accession>A0ABP4F9B7</accession>
<evidence type="ECO:0000259" key="4">
    <source>
        <dbReference type="PROSITE" id="PS51462"/>
    </source>
</evidence>
<reference evidence="6" key="1">
    <citation type="journal article" date="2019" name="Int. J. Syst. Evol. Microbiol.">
        <title>The Global Catalogue of Microorganisms (GCM) 10K type strain sequencing project: providing services to taxonomists for standard genome sequencing and annotation.</title>
        <authorList>
            <consortium name="The Broad Institute Genomics Platform"/>
            <consortium name="The Broad Institute Genome Sequencing Center for Infectious Disease"/>
            <person name="Wu L."/>
            <person name="Ma J."/>
        </authorList>
    </citation>
    <scope>NUCLEOTIDE SEQUENCE [LARGE SCALE GENOMIC DNA]</scope>
    <source>
        <strain evidence="6">JCM 11813</strain>
    </source>
</reference>
<sequence>MPAKDVLAAGAVVFRSGKRVLLVHRPRYDDWSFPKGKLDRGEHVVAAAVREVAEETGLHVRLGPPLPGQRYPVAGGRMKAVSYWVGRVVGSEDVSGYRPNAEIDRVEWVPYAEALERLTHEHDADTLRAAYPLRRKTHALVVLRHGDARSRRAWRRQDDRLRPLLQAGRQQAQRVIPLLAAYGVTRIVSSSSTRCVETVGPYSDVTGWKLELEDGLSEEDATATGVLAIIDELVAADEGAVVCTHRPVLPTIFDALGIPDPKLAPGAMLVVHLRKGAVVATELHQVH</sequence>
<evidence type="ECO:0000313" key="6">
    <source>
        <dbReference type="Proteomes" id="UP001499979"/>
    </source>
</evidence>
<dbReference type="InterPro" id="IPR013078">
    <property type="entry name" value="His_Pase_superF_clade-1"/>
</dbReference>
<dbReference type="Gene3D" id="3.90.79.10">
    <property type="entry name" value="Nucleoside Triphosphate Pyrophosphohydrolase"/>
    <property type="match status" value="1"/>
</dbReference>
<dbReference type="CDD" id="cd07067">
    <property type="entry name" value="HP_PGM_like"/>
    <property type="match status" value="1"/>
</dbReference>
<dbReference type="PANTHER" id="PTHR21340">
    <property type="entry name" value="DIADENOSINE 5,5-P1,P4-TETRAPHOSPHATE PYROPHOSPHOHYDROLASE MUTT"/>
    <property type="match status" value="1"/>
</dbReference>